<dbReference type="AlphaFoldDB" id="A0A8J3CZP2"/>
<evidence type="ECO:0000313" key="4">
    <source>
        <dbReference type="EMBL" id="GHB43417.1"/>
    </source>
</evidence>
<reference evidence="4" key="1">
    <citation type="journal article" date="2014" name="Int. J. Syst. Evol. Microbiol.">
        <title>Complete genome sequence of Corynebacterium casei LMG S-19264T (=DSM 44701T), isolated from a smear-ripened cheese.</title>
        <authorList>
            <consortium name="US DOE Joint Genome Institute (JGI-PGF)"/>
            <person name="Walter F."/>
            <person name="Albersmeier A."/>
            <person name="Kalinowski J."/>
            <person name="Ruckert C."/>
        </authorList>
    </citation>
    <scope>NUCLEOTIDE SEQUENCE</scope>
    <source>
        <strain evidence="4">KCTC 23224</strain>
    </source>
</reference>
<evidence type="ECO:0000259" key="3">
    <source>
        <dbReference type="PROSITE" id="PS50930"/>
    </source>
</evidence>
<dbReference type="SUPFAM" id="SSF52172">
    <property type="entry name" value="CheY-like"/>
    <property type="match status" value="1"/>
</dbReference>
<dbReference type="InterPro" id="IPR011006">
    <property type="entry name" value="CheY-like_superfamily"/>
</dbReference>
<comment type="caution">
    <text evidence="4">The sequence shown here is derived from an EMBL/GenBank/DDBJ whole genome shotgun (WGS) entry which is preliminary data.</text>
</comment>
<evidence type="ECO:0000259" key="2">
    <source>
        <dbReference type="PROSITE" id="PS50110"/>
    </source>
</evidence>
<keyword evidence="5" id="KW-1185">Reference proteome</keyword>
<dbReference type="RefSeq" id="WP_189583189.1">
    <property type="nucleotide sequence ID" value="NZ_BMYF01000016.1"/>
</dbReference>
<protein>
    <submittedName>
        <fullName evidence="4">DNA-binding response regulator</fullName>
    </submittedName>
</protein>
<dbReference type="Gene3D" id="3.40.50.2300">
    <property type="match status" value="1"/>
</dbReference>
<feature type="domain" description="HTH LytTR-type" evidence="3">
    <location>
        <begin position="140"/>
        <end position="217"/>
    </location>
</feature>
<feature type="domain" description="Response regulatory" evidence="2">
    <location>
        <begin position="3"/>
        <end position="118"/>
    </location>
</feature>
<dbReference type="PROSITE" id="PS50110">
    <property type="entry name" value="RESPONSE_REGULATORY"/>
    <property type="match status" value="1"/>
</dbReference>
<sequence>MNTAIIVDDEPNARLSLRGMLETYFPNIQITGEAKNLPDAIKLIHQQKPDIIFLDIEMPGYSGLEILDFFNGHQLHCKIIFVTAYEEFALKAFELSAVDYLLKPIQKEALERALSKATGSQIENLEILHENLKTHKPQKIALQTGEGLIFLKLDEILYLKADGSYTHFHLSNKEKIIVSKRLQEYEKLLELGSFMRIHRSHIINLDHIKKITKEDGGGVVMSNGELLSITQDKKADLLALFGDNKL</sequence>
<evidence type="ECO:0000313" key="5">
    <source>
        <dbReference type="Proteomes" id="UP000642809"/>
    </source>
</evidence>
<reference evidence="4" key="2">
    <citation type="submission" date="2020-09" db="EMBL/GenBank/DDBJ databases">
        <authorList>
            <person name="Sun Q."/>
            <person name="Kim S."/>
        </authorList>
    </citation>
    <scope>NUCLEOTIDE SEQUENCE</scope>
    <source>
        <strain evidence="4">KCTC 23224</strain>
    </source>
</reference>
<dbReference type="InterPro" id="IPR007492">
    <property type="entry name" value="LytTR_DNA-bd_dom"/>
</dbReference>
<keyword evidence="1" id="KW-0597">Phosphoprotein</keyword>
<dbReference type="GO" id="GO:0000156">
    <property type="term" value="F:phosphorelay response regulator activity"/>
    <property type="evidence" value="ECO:0007669"/>
    <property type="project" value="InterPro"/>
</dbReference>
<gene>
    <name evidence="4" type="ORF">GCM10008106_25490</name>
</gene>
<dbReference type="SMART" id="SM00850">
    <property type="entry name" value="LytTR"/>
    <property type="match status" value="1"/>
</dbReference>
<dbReference type="GO" id="GO:0003677">
    <property type="term" value="F:DNA binding"/>
    <property type="evidence" value="ECO:0007669"/>
    <property type="project" value="UniProtKB-KW"/>
</dbReference>
<dbReference type="Proteomes" id="UP000642809">
    <property type="component" value="Unassembled WGS sequence"/>
</dbReference>
<dbReference type="PANTHER" id="PTHR37299:SF1">
    <property type="entry name" value="STAGE 0 SPORULATION PROTEIN A HOMOLOG"/>
    <property type="match status" value="1"/>
</dbReference>
<dbReference type="EMBL" id="BMYF01000016">
    <property type="protein sequence ID" value="GHB43417.1"/>
    <property type="molecule type" value="Genomic_DNA"/>
</dbReference>
<dbReference type="PANTHER" id="PTHR37299">
    <property type="entry name" value="TRANSCRIPTIONAL REGULATOR-RELATED"/>
    <property type="match status" value="1"/>
</dbReference>
<dbReference type="PROSITE" id="PS50930">
    <property type="entry name" value="HTH_LYTTR"/>
    <property type="match status" value="1"/>
</dbReference>
<name>A0A8J3CZP2_9BACT</name>
<dbReference type="Pfam" id="PF04397">
    <property type="entry name" value="LytTR"/>
    <property type="match status" value="1"/>
</dbReference>
<feature type="modified residue" description="4-aspartylphosphate" evidence="1">
    <location>
        <position position="55"/>
    </location>
</feature>
<accession>A0A8J3CZP2</accession>
<organism evidence="4 5">
    <name type="scientific">Mongoliitalea lutea</name>
    <dbReference type="NCBI Taxonomy" id="849756"/>
    <lineage>
        <taxon>Bacteria</taxon>
        <taxon>Pseudomonadati</taxon>
        <taxon>Bacteroidota</taxon>
        <taxon>Cytophagia</taxon>
        <taxon>Cytophagales</taxon>
        <taxon>Cyclobacteriaceae</taxon>
        <taxon>Mongoliitalea</taxon>
    </lineage>
</organism>
<dbReference type="SMART" id="SM00448">
    <property type="entry name" value="REC"/>
    <property type="match status" value="1"/>
</dbReference>
<keyword evidence="4" id="KW-0238">DNA-binding</keyword>
<dbReference type="InterPro" id="IPR046947">
    <property type="entry name" value="LytR-like"/>
</dbReference>
<dbReference type="Pfam" id="PF00072">
    <property type="entry name" value="Response_reg"/>
    <property type="match status" value="1"/>
</dbReference>
<dbReference type="InterPro" id="IPR001789">
    <property type="entry name" value="Sig_transdc_resp-reg_receiver"/>
</dbReference>
<dbReference type="Gene3D" id="2.40.50.1020">
    <property type="entry name" value="LytTr DNA-binding domain"/>
    <property type="match status" value="1"/>
</dbReference>
<evidence type="ECO:0000256" key="1">
    <source>
        <dbReference type="PROSITE-ProRule" id="PRU00169"/>
    </source>
</evidence>
<proteinExistence type="predicted"/>